<keyword evidence="3 9" id="KW-0560">Oxidoreductase</keyword>
<dbReference type="FunFam" id="3.30.1020.10:FF:000001">
    <property type="entry name" value="1-Cys peroxiredoxin"/>
    <property type="match status" value="1"/>
</dbReference>
<proteinExistence type="inferred from homology"/>
<dbReference type="InterPro" id="IPR036249">
    <property type="entry name" value="Thioredoxin-like_sf"/>
</dbReference>
<comment type="caution">
    <text evidence="12">The sequence shown here is derived from an EMBL/GenBank/DDBJ whole genome shotgun (WGS) entry which is preliminary data.</text>
</comment>
<dbReference type="Pfam" id="PF10417">
    <property type="entry name" value="1-cysPrx_C"/>
    <property type="match status" value="1"/>
</dbReference>
<gene>
    <name evidence="12" type="ORF">HCN44_005550</name>
</gene>
<feature type="domain" description="Thioredoxin" evidence="11">
    <location>
        <begin position="2"/>
        <end position="165"/>
    </location>
</feature>
<dbReference type="InterPro" id="IPR013766">
    <property type="entry name" value="Thioredoxin_domain"/>
</dbReference>
<dbReference type="AlphaFoldDB" id="A0A834Y147"/>
<dbReference type="PROSITE" id="PS51352">
    <property type="entry name" value="THIOREDOXIN_2"/>
    <property type="match status" value="1"/>
</dbReference>
<dbReference type="GO" id="GO:0005829">
    <property type="term" value="C:cytosol"/>
    <property type="evidence" value="ECO:0007669"/>
    <property type="project" value="TreeGrafter"/>
</dbReference>
<reference evidence="12 13" key="1">
    <citation type="submission" date="2020-08" db="EMBL/GenBank/DDBJ databases">
        <title>Aphidius gifuensis genome sequencing and assembly.</title>
        <authorList>
            <person name="Du Z."/>
        </authorList>
    </citation>
    <scope>NUCLEOTIDE SEQUENCE [LARGE SCALE GENOMIC DNA]</scope>
    <source>
        <strain evidence="12">YNYX2018</strain>
        <tissue evidence="12">Adults</tissue>
    </source>
</reference>
<dbReference type="PANTHER" id="PTHR43503:SF4">
    <property type="entry name" value="PEROXIREDOXIN-6"/>
    <property type="match status" value="1"/>
</dbReference>
<comment type="similarity">
    <text evidence="5">Belongs to the peroxiredoxin family. Prx6 subfamily.</text>
</comment>
<dbReference type="InterPro" id="IPR000866">
    <property type="entry name" value="AhpC/TSA"/>
</dbReference>
<evidence type="ECO:0000256" key="9">
    <source>
        <dbReference type="PIRNR" id="PIRNR000239"/>
    </source>
</evidence>
<comment type="catalytic activity">
    <reaction evidence="8">
        <text>a hydroperoxide + [protein]-dithiol = [protein]-disulfide + an alcohol + H2O</text>
        <dbReference type="Rhea" id="RHEA:10008"/>
        <dbReference type="Rhea" id="RHEA-COMP:10593"/>
        <dbReference type="Rhea" id="RHEA-COMP:10594"/>
        <dbReference type="ChEBI" id="CHEBI:15377"/>
        <dbReference type="ChEBI" id="CHEBI:29950"/>
        <dbReference type="ChEBI" id="CHEBI:30879"/>
        <dbReference type="ChEBI" id="CHEBI:35924"/>
        <dbReference type="ChEBI" id="CHEBI:50058"/>
    </reaction>
</comment>
<dbReference type="OrthoDB" id="2996783at2759"/>
<comment type="function">
    <text evidence="7">Thiol-specific peroxidase that catalyzes the reduction of hydrogen peroxide and organic hydroperoxides to water and alcohols, respectively. Plays a role in cell protection against oxidative stress by detoxifying peroxides.</text>
</comment>
<evidence type="ECO:0000256" key="3">
    <source>
        <dbReference type="ARBA" id="ARBA00023002"/>
    </source>
</evidence>
<dbReference type="Gene3D" id="3.30.1020.10">
    <property type="entry name" value="Antioxidant, Horf6, Chain A, domain2"/>
    <property type="match status" value="1"/>
</dbReference>
<evidence type="ECO:0000256" key="10">
    <source>
        <dbReference type="PIRSR" id="PIRSR000239-1"/>
    </source>
</evidence>
<dbReference type="InterPro" id="IPR019479">
    <property type="entry name" value="Peroxiredoxin_C"/>
</dbReference>
<dbReference type="CDD" id="cd03016">
    <property type="entry name" value="PRX_1cys"/>
    <property type="match status" value="1"/>
</dbReference>
<evidence type="ECO:0000313" key="13">
    <source>
        <dbReference type="Proteomes" id="UP000639338"/>
    </source>
</evidence>
<dbReference type="PANTHER" id="PTHR43503">
    <property type="entry name" value="MCG48959-RELATED"/>
    <property type="match status" value="1"/>
</dbReference>
<keyword evidence="13" id="KW-1185">Reference proteome</keyword>
<evidence type="ECO:0000259" key="11">
    <source>
        <dbReference type="PROSITE" id="PS51352"/>
    </source>
</evidence>
<dbReference type="Proteomes" id="UP000639338">
    <property type="component" value="Unassembled WGS sequence"/>
</dbReference>
<dbReference type="InterPro" id="IPR024706">
    <property type="entry name" value="Peroxiredoxin_AhpC-typ"/>
</dbReference>
<evidence type="ECO:0000313" key="12">
    <source>
        <dbReference type="EMBL" id="KAF7997273.1"/>
    </source>
</evidence>
<keyword evidence="1 9" id="KW-0575">Peroxidase</keyword>
<sequence length="228" mass="25826">MVLLGEQFPNFEAQTNIGMINFHEWIGNSWAILFSHPNDFTPVCTTELARAVKLMPEFQRLGVKVIALSCNSVDSHVEWIKDIKSYADVTMDDFPYPIIEDVSRILSTKLGMLDPDELSKEGLPMSARAVFIIDQNKKMRLSIIYPATTGRNFDEIIRVIESLQLTDKYKVATPVDWKKGDEVMVQPTVTDNQAKKLYADKLKIIPVPSGKQYMRIVPQPEDSSMSAN</sequence>
<dbReference type="PIRSF" id="PIRSF000239">
    <property type="entry name" value="AHPC"/>
    <property type="match status" value="1"/>
</dbReference>
<dbReference type="Pfam" id="PF00578">
    <property type="entry name" value="AhpC-TSA"/>
    <property type="match status" value="1"/>
</dbReference>
<dbReference type="Gene3D" id="3.40.30.10">
    <property type="entry name" value="Glutaredoxin"/>
    <property type="match status" value="1"/>
</dbReference>
<evidence type="ECO:0000256" key="1">
    <source>
        <dbReference type="ARBA" id="ARBA00022559"/>
    </source>
</evidence>
<feature type="active site" description="Cysteine sulfenic acid (-SOH) intermediate; for peroxidase activity" evidence="10">
    <location>
        <position position="44"/>
    </location>
</feature>
<evidence type="ECO:0000256" key="6">
    <source>
        <dbReference type="ARBA" id="ARBA00026176"/>
    </source>
</evidence>
<dbReference type="GO" id="GO:0045454">
    <property type="term" value="P:cell redox homeostasis"/>
    <property type="evidence" value="ECO:0007669"/>
    <property type="project" value="TreeGrafter"/>
</dbReference>
<evidence type="ECO:0000256" key="2">
    <source>
        <dbReference type="ARBA" id="ARBA00022862"/>
    </source>
</evidence>
<dbReference type="SUPFAM" id="SSF52833">
    <property type="entry name" value="Thioredoxin-like"/>
    <property type="match status" value="1"/>
</dbReference>
<dbReference type="GO" id="GO:0005739">
    <property type="term" value="C:mitochondrion"/>
    <property type="evidence" value="ECO:0007669"/>
    <property type="project" value="TreeGrafter"/>
</dbReference>
<evidence type="ECO:0000256" key="7">
    <source>
        <dbReference type="ARBA" id="ARBA00037420"/>
    </source>
</evidence>
<evidence type="ECO:0000256" key="4">
    <source>
        <dbReference type="ARBA" id="ARBA00023284"/>
    </source>
</evidence>
<evidence type="ECO:0000256" key="8">
    <source>
        <dbReference type="ARBA" id="ARBA00051132"/>
    </source>
</evidence>
<organism evidence="12 13">
    <name type="scientific">Aphidius gifuensis</name>
    <name type="common">Parasitoid wasp</name>
    <dbReference type="NCBI Taxonomy" id="684658"/>
    <lineage>
        <taxon>Eukaryota</taxon>
        <taxon>Metazoa</taxon>
        <taxon>Ecdysozoa</taxon>
        <taxon>Arthropoda</taxon>
        <taxon>Hexapoda</taxon>
        <taxon>Insecta</taxon>
        <taxon>Pterygota</taxon>
        <taxon>Neoptera</taxon>
        <taxon>Endopterygota</taxon>
        <taxon>Hymenoptera</taxon>
        <taxon>Apocrita</taxon>
        <taxon>Ichneumonoidea</taxon>
        <taxon>Braconidae</taxon>
        <taxon>Aphidiinae</taxon>
        <taxon>Aphidius</taxon>
    </lineage>
</organism>
<keyword evidence="4 9" id="KW-0676">Redox-active center</keyword>
<dbReference type="GO" id="GO:0051920">
    <property type="term" value="F:peroxiredoxin activity"/>
    <property type="evidence" value="ECO:0007669"/>
    <property type="project" value="InterPro"/>
</dbReference>
<keyword evidence="2 9" id="KW-0049">Antioxidant</keyword>
<dbReference type="InterPro" id="IPR045020">
    <property type="entry name" value="PRX_1cys"/>
</dbReference>
<accession>A0A834Y147</accession>
<dbReference type="FunFam" id="3.40.30.10:FF:000011">
    <property type="entry name" value="Peroxiredoxin PRX1"/>
    <property type="match status" value="1"/>
</dbReference>
<protein>
    <recommendedName>
        <fullName evidence="6">1-Cys peroxiredoxin</fullName>
    </recommendedName>
</protein>
<evidence type="ECO:0000256" key="5">
    <source>
        <dbReference type="ARBA" id="ARBA00025719"/>
    </source>
</evidence>
<name>A0A834Y147_APHGI</name>
<dbReference type="EMBL" id="JACMRX010000001">
    <property type="protein sequence ID" value="KAF7997273.1"/>
    <property type="molecule type" value="Genomic_DNA"/>
</dbReference>